<reference evidence="3" key="1">
    <citation type="submission" date="2013-11" db="EMBL/GenBank/DDBJ databases">
        <authorList>
            <person name="Sternberg P."/>
            <person name="Dillman A."/>
            <person name="Macchietto M."/>
        </authorList>
    </citation>
    <scope>NUCLEOTIDE SEQUENCE</scope>
    <source>
        <strain evidence="3">ALL</strain>
    </source>
</reference>
<keyword evidence="2" id="KW-0711">Selenium</keyword>
<dbReference type="EMBL" id="AZBU02000001">
    <property type="protein sequence ID" value="TMS39660.1"/>
    <property type="molecule type" value="Genomic_DNA"/>
</dbReference>
<accession>A0A4U8V188</accession>
<organism evidence="3">
    <name type="scientific">Steinernema carpocapsae</name>
    <name type="common">Entomopathogenic nematode</name>
    <dbReference type="NCBI Taxonomy" id="34508"/>
    <lineage>
        <taxon>Eukaryota</taxon>
        <taxon>Metazoa</taxon>
        <taxon>Ecdysozoa</taxon>
        <taxon>Nematoda</taxon>
        <taxon>Chromadorea</taxon>
        <taxon>Rhabditida</taxon>
        <taxon>Tylenchina</taxon>
        <taxon>Panagrolaimomorpha</taxon>
        <taxon>Strongyloidoidea</taxon>
        <taxon>Steinernematidae</taxon>
        <taxon>Steinernema</taxon>
    </lineage>
</organism>
<name>A0A4U8V188_STECR</name>
<comment type="caution">
    <text evidence="3">The sequence shown here is derived from an EMBL/GenBank/DDBJ whole genome shotgun (WGS) entry which is preliminary data.</text>
</comment>
<dbReference type="SUPFAM" id="SSF75011">
    <property type="entry name" value="3-carboxy-cis,cis-mucoante lactonizing enzyme"/>
    <property type="match status" value="1"/>
</dbReference>
<dbReference type="AlphaFoldDB" id="A0A4U8V188"/>
<dbReference type="Pfam" id="PF05694">
    <property type="entry name" value="SBP56"/>
    <property type="match status" value="1"/>
</dbReference>
<dbReference type="GO" id="GO:0008430">
    <property type="term" value="F:selenium binding"/>
    <property type="evidence" value="ECO:0007669"/>
    <property type="project" value="InterPro"/>
</dbReference>
<evidence type="ECO:0000256" key="2">
    <source>
        <dbReference type="ARBA" id="ARBA00023266"/>
    </source>
</evidence>
<dbReference type="PANTHER" id="PTHR23300:SF3">
    <property type="entry name" value="SELENIUM-BINDING PROTEIN-RELATED"/>
    <property type="match status" value="1"/>
</dbReference>
<dbReference type="InterPro" id="IPR008826">
    <property type="entry name" value="Se-bd"/>
</dbReference>
<dbReference type="OrthoDB" id="10252446at2759"/>
<dbReference type="STRING" id="34508.A0A4U8V188"/>
<proteinExistence type="inferred from homology"/>
<sequence length="487" mass="54544">MGVCMTKKAVVQVRTNGEAKLNKRESDINMLVSIPHELKLSQKDIKHLQHKRVREKFIIIACPNTKAEMPDKIIVIDIEPQSPLHSTIISELTLPSVGDEITRTGWVRTVASPEELINSCRPYLVVPCVTSSRIYVVEFTDNMTMRVVKTIEKEQLANRDLSAPFAVCSNPGRGTPLFIGTLGDKSGHGKGRVVQLDRKNFSLVEGKEEVDVISDLGGHMTIQPRHNRMFTTEWGHPRCFEKQIALGSDDLKTFGTGITVWRMVPLAFLQRIELGPTAGSMVTCIRLLHNPECNHLFASSAIGSSIFHIHFNTSTETYKADLIHTYPRVTCEDEMLPAWVADMVISMDDNYLFASTWLEGCITQFDISDPFRVNVVGKIKLGGVPRAGGTFAQTGAMRGGPSFMQLSLDGRRIYFTNSVYRAWDKQYYPDLIKKGSSVHLVRIDFETGKKMEMDHKFKVDLGSVSDGPLLGREIRFPNGDCTSDFFL</sequence>
<evidence type="ECO:0000313" key="3">
    <source>
        <dbReference type="EMBL" id="TMS39660.1"/>
    </source>
</evidence>
<reference evidence="3" key="2">
    <citation type="journal article" date="2015" name="Genome Biol.">
        <title>Comparative genomics of Steinernema reveals deeply conserved gene regulatory networks.</title>
        <authorList>
            <person name="Dillman A.R."/>
            <person name="Macchietto M."/>
            <person name="Porter C.F."/>
            <person name="Rogers A."/>
            <person name="Williams B."/>
            <person name="Antoshechkin I."/>
            <person name="Lee M.M."/>
            <person name="Goodwin Z."/>
            <person name="Lu X."/>
            <person name="Lewis E.E."/>
            <person name="Goodrich-Blair H."/>
            <person name="Stock S.P."/>
            <person name="Adams B.J."/>
            <person name="Sternberg P.W."/>
            <person name="Mortazavi A."/>
        </authorList>
    </citation>
    <scope>NUCLEOTIDE SEQUENCE [LARGE SCALE GENOMIC DNA]</scope>
    <source>
        <strain evidence="3">ALL</strain>
    </source>
</reference>
<reference evidence="3" key="3">
    <citation type="journal article" date="2019" name="G3 (Bethesda)">
        <title>Hybrid Assembly of the Genome of the Entomopathogenic Nematode Steinernema carpocapsae Identifies the X-Chromosome.</title>
        <authorList>
            <person name="Serra L."/>
            <person name="Macchietto M."/>
            <person name="Macias-Munoz A."/>
            <person name="McGill C.J."/>
            <person name="Rodriguez I.M."/>
            <person name="Rodriguez B."/>
            <person name="Murad R."/>
            <person name="Mortazavi A."/>
        </authorList>
    </citation>
    <scope>NUCLEOTIDE SEQUENCE [LARGE SCALE GENOMIC DNA]</scope>
    <source>
        <strain evidence="3">ALL</strain>
    </source>
</reference>
<evidence type="ECO:0000256" key="1">
    <source>
        <dbReference type="ARBA" id="ARBA00005606"/>
    </source>
</evidence>
<gene>
    <name evidence="3" type="ORF">L596_006148</name>
</gene>
<protein>
    <recommendedName>
        <fullName evidence="4">Methanethiol oxidase</fullName>
    </recommendedName>
</protein>
<evidence type="ECO:0008006" key="4">
    <source>
        <dbReference type="Google" id="ProtNLM"/>
    </source>
</evidence>
<dbReference type="PANTHER" id="PTHR23300">
    <property type="entry name" value="METHANETHIOL OXIDASE"/>
    <property type="match status" value="1"/>
</dbReference>
<comment type="similarity">
    <text evidence="1">Belongs to the selenium-binding protein family.</text>
</comment>